<keyword evidence="4" id="KW-0663">Pyridoxal phosphate</keyword>
<keyword evidence="6" id="KW-1185">Reference proteome</keyword>
<dbReference type="EMBL" id="MU858078">
    <property type="protein sequence ID" value="KAK4215566.1"/>
    <property type="molecule type" value="Genomic_DNA"/>
</dbReference>
<dbReference type="GO" id="GO:0004141">
    <property type="term" value="F:dethiobiotin synthase activity"/>
    <property type="evidence" value="ECO:0007669"/>
    <property type="project" value="InterPro"/>
</dbReference>
<dbReference type="Proteomes" id="UP001301769">
    <property type="component" value="Unassembled WGS sequence"/>
</dbReference>
<accession>A0AAN6YCL8</accession>
<evidence type="ECO:0000256" key="4">
    <source>
        <dbReference type="ARBA" id="ARBA00022898"/>
    </source>
</evidence>
<dbReference type="Gene3D" id="3.40.640.10">
    <property type="entry name" value="Type I PLP-dependent aspartate aminotransferase-like (Major domain)"/>
    <property type="match status" value="1"/>
</dbReference>
<organism evidence="5 6">
    <name type="scientific">Rhypophila decipiens</name>
    <dbReference type="NCBI Taxonomy" id="261697"/>
    <lineage>
        <taxon>Eukaryota</taxon>
        <taxon>Fungi</taxon>
        <taxon>Dikarya</taxon>
        <taxon>Ascomycota</taxon>
        <taxon>Pezizomycotina</taxon>
        <taxon>Sordariomycetes</taxon>
        <taxon>Sordariomycetidae</taxon>
        <taxon>Sordariales</taxon>
        <taxon>Naviculisporaceae</taxon>
        <taxon>Rhypophila</taxon>
    </lineage>
</organism>
<dbReference type="Pfam" id="PF00202">
    <property type="entry name" value="Aminotran_3"/>
    <property type="match status" value="2"/>
</dbReference>
<dbReference type="SUPFAM" id="SSF52540">
    <property type="entry name" value="P-loop containing nucleoside triphosphate hydrolases"/>
    <property type="match status" value="1"/>
</dbReference>
<dbReference type="GO" id="GO:0005739">
    <property type="term" value="C:mitochondrion"/>
    <property type="evidence" value="ECO:0007669"/>
    <property type="project" value="UniProtKB-SubCell"/>
</dbReference>
<protein>
    <submittedName>
        <fullName evidence="5">Pyridoxal phosphate-dependent transferase</fullName>
    </submittedName>
</protein>
<dbReference type="GO" id="GO:0000287">
    <property type="term" value="F:magnesium ion binding"/>
    <property type="evidence" value="ECO:0007669"/>
    <property type="project" value="InterPro"/>
</dbReference>
<evidence type="ECO:0000256" key="2">
    <source>
        <dbReference type="ARBA" id="ARBA00022576"/>
    </source>
</evidence>
<dbReference type="Gene3D" id="3.40.50.300">
    <property type="entry name" value="P-loop containing nucleotide triphosphate hydrolases"/>
    <property type="match status" value="1"/>
</dbReference>
<comment type="subcellular location">
    <subcellularLocation>
        <location evidence="1">Mitochondrion</location>
    </subcellularLocation>
</comment>
<name>A0AAN6YCL8_9PEZI</name>
<evidence type="ECO:0000313" key="5">
    <source>
        <dbReference type="EMBL" id="KAK4215566.1"/>
    </source>
</evidence>
<dbReference type="InterPro" id="IPR015424">
    <property type="entry name" value="PyrdxlP-dep_Trfase"/>
</dbReference>
<reference evidence="5" key="1">
    <citation type="journal article" date="2023" name="Mol. Phylogenet. Evol.">
        <title>Genome-scale phylogeny and comparative genomics of the fungal order Sordariales.</title>
        <authorList>
            <person name="Hensen N."/>
            <person name="Bonometti L."/>
            <person name="Westerberg I."/>
            <person name="Brannstrom I.O."/>
            <person name="Guillou S."/>
            <person name="Cros-Aarteil S."/>
            <person name="Calhoun S."/>
            <person name="Haridas S."/>
            <person name="Kuo A."/>
            <person name="Mondo S."/>
            <person name="Pangilinan J."/>
            <person name="Riley R."/>
            <person name="LaButti K."/>
            <person name="Andreopoulos B."/>
            <person name="Lipzen A."/>
            <person name="Chen C."/>
            <person name="Yan M."/>
            <person name="Daum C."/>
            <person name="Ng V."/>
            <person name="Clum A."/>
            <person name="Steindorff A."/>
            <person name="Ohm R.A."/>
            <person name="Martin F."/>
            <person name="Silar P."/>
            <person name="Natvig D.O."/>
            <person name="Lalanne C."/>
            <person name="Gautier V."/>
            <person name="Ament-Velasquez S.L."/>
            <person name="Kruys A."/>
            <person name="Hutchinson M.I."/>
            <person name="Powell A.J."/>
            <person name="Barry K."/>
            <person name="Miller A.N."/>
            <person name="Grigoriev I.V."/>
            <person name="Debuchy R."/>
            <person name="Gladieux P."/>
            <person name="Hiltunen Thoren M."/>
            <person name="Johannesson H."/>
        </authorList>
    </citation>
    <scope>NUCLEOTIDE SEQUENCE</scope>
    <source>
        <strain evidence="5">PSN293</strain>
    </source>
</reference>
<evidence type="ECO:0000313" key="6">
    <source>
        <dbReference type="Proteomes" id="UP001301769"/>
    </source>
</evidence>
<dbReference type="CDD" id="cd03109">
    <property type="entry name" value="DTBS"/>
    <property type="match status" value="1"/>
</dbReference>
<gene>
    <name evidence="5" type="ORF">QBC37DRAFT_458388</name>
</gene>
<dbReference type="InterPro" id="IPR027417">
    <property type="entry name" value="P-loop_NTPase"/>
</dbReference>
<proteinExistence type="inferred from homology"/>
<dbReference type="SUPFAM" id="SSF53383">
    <property type="entry name" value="PLP-dependent transferases"/>
    <property type="match status" value="1"/>
</dbReference>
<dbReference type="GO" id="GO:0009102">
    <property type="term" value="P:biotin biosynthetic process"/>
    <property type="evidence" value="ECO:0007669"/>
    <property type="project" value="InterPro"/>
</dbReference>
<evidence type="ECO:0000256" key="3">
    <source>
        <dbReference type="ARBA" id="ARBA00022679"/>
    </source>
</evidence>
<dbReference type="PANTHER" id="PTHR42684">
    <property type="entry name" value="ADENOSYLMETHIONINE-8-AMINO-7-OXONONANOATE AMINOTRANSFERASE"/>
    <property type="match status" value="1"/>
</dbReference>
<dbReference type="InterPro" id="IPR015422">
    <property type="entry name" value="PyrdxlP-dep_Trfase_small"/>
</dbReference>
<reference evidence="5" key="2">
    <citation type="submission" date="2023-05" db="EMBL/GenBank/DDBJ databases">
        <authorList>
            <consortium name="Lawrence Berkeley National Laboratory"/>
            <person name="Steindorff A."/>
            <person name="Hensen N."/>
            <person name="Bonometti L."/>
            <person name="Westerberg I."/>
            <person name="Brannstrom I.O."/>
            <person name="Guillou S."/>
            <person name="Cros-Aarteil S."/>
            <person name="Calhoun S."/>
            <person name="Haridas S."/>
            <person name="Kuo A."/>
            <person name="Mondo S."/>
            <person name="Pangilinan J."/>
            <person name="Riley R."/>
            <person name="Labutti K."/>
            <person name="Andreopoulos B."/>
            <person name="Lipzen A."/>
            <person name="Chen C."/>
            <person name="Yanf M."/>
            <person name="Daum C."/>
            <person name="Ng V."/>
            <person name="Clum A."/>
            <person name="Ohm R."/>
            <person name="Martin F."/>
            <person name="Silar P."/>
            <person name="Natvig D."/>
            <person name="Lalanne C."/>
            <person name="Gautier V."/>
            <person name="Ament-Velasquez S.L."/>
            <person name="Kruys A."/>
            <person name="Hutchinson M.I."/>
            <person name="Powell A.J."/>
            <person name="Barry K."/>
            <person name="Miller A.N."/>
            <person name="Grigoriev I.V."/>
            <person name="Debuchy R."/>
            <person name="Gladieux P."/>
            <person name="Thoren M.H."/>
            <person name="Johannesson H."/>
        </authorList>
    </citation>
    <scope>NUCLEOTIDE SEQUENCE</scope>
    <source>
        <strain evidence="5">PSN293</strain>
    </source>
</reference>
<dbReference type="Pfam" id="PF13500">
    <property type="entry name" value="AAA_26"/>
    <property type="match status" value="1"/>
</dbReference>
<dbReference type="AlphaFoldDB" id="A0AAN6YCL8"/>
<evidence type="ECO:0000256" key="1">
    <source>
        <dbReference type="ARBA" id="ARBA00004173"/>
    </source>
</evidence>
<dbReference type="HAMAP" id="MF_00336">
    <property type="entry name" value="BioD"/>
    <property type="match status" value="1"/>
</dbReference>
<dbReference type="InterPro" id="IPR005814">
    <property type="entry name" value="Aminotrans_3"/>
</dbReference>
<dbReference type="GO" id="GO:0004015">
    <property type="term" value="F:adenosylmethionine-8-amino-7-oxononanoate transaminase activity"/>
    <property type="evidence" value="ECO:0007669"/>
    <property type="project" value="TreeGrafter"/>
</dbReference>
<dbReference type="GO" id="GO:0030170">
    <property type="term" value="F:pyridoxal phosphate binding"/>
    <property type="evidence" value="ECO:0007669"/>
    <property type="project" value="InterPro"/>
</dbReference>
<sequence>MATHTPSWTEEKGTPTGALLYPHTKTYMIFGANTDVGKTVVSTVLCLATRRTPEVIDEVVYYLKPVSTGPATESDESYVRKYTNGIRTKTFYQWDKAVSPHIAARESTQRPPRDVEVLRQIICCAEQCDNARGSVGEKDEGWLFVETAGGVLSPGPSGTSQADMYRPLRMPVILVGDSKMGGISTTISAFESLRIRGYDVSVVVLVDFHPEYQNADYLKEYFTKYSVPVHTLPPPPSSDREDFEEKVQAYYEEIRETPDSWYELKRILRNAHLHRTQRLLTMRPGALKRLWYPFTQHGTLVQKNIMVIDSALGDHFQTVVLEEPGKTDDDDRYPRDVMPEDRSRGVMQSFFDGSASWWTQGLGHGNSYLALEAAYASGRYGHVIFPEAIHEPALKLAEALMAKINNPRVSRVFFSDNGSTGVEVALKMALHAVRARFRLPTDTKLWILGLRDSYHGDTMGAMDCSMPSAFNQQIEWYTPRGVWLDYPKVFCRRGRWFISIPPSIKAHSTAEFTRGPFPDLDTLFGIAAKRATHDEDKTLYETYIARILFESQKKGIHFGALMLEPVVLGANGMHLVDPLFQRTLVEHIRNFPHLVFPAGPSRETPHSTWSGLPVIFDEVFTGMFRLGRVTASSFLDVHPDISVHAKLLTGGLLPLCVTLASESIFNAFSGNQKTDALLHGHSYTAHPIGCHVANVSLERMWQMYEGGEWNWAIWTGKFGKATRQNSWSFWPRDFVHSLSQLIVVAEVWALGCVLAVHLSGPAGYTSAQAYRFQVALRSRDKDKDWNIHTRPLGNVLYIMTSLTTTHETMTLVAERLLDVLTS</sequence>
<comment type="caution">
    <text evidence="5">The sequence shown here is derived from an EMBL/GenBank/DDBJ whole genome shotgun (WGS) entry which is preliminary data.</text>
</comment>
<dbReference type="GO" id="GO:0005524">
    <property type="term" value="F:ATP binding"/>
    <property type="evidence" value="ECO:0007669"/>
    <property type="project" value="InterPro"/>
</dbReference>
<dbReference type="InterPro" id="IPR015421">
    <property type="entry name" value="PyrdxlP-dep_Trfase_major"/>
</dbReference>
<dbReference type="PROSITE" id="PS00600">
    <property type="entry name" value="AA_TRANSFER_CLASS_3"/>
    <property type="match status" value="1"/>
</dbReference>
<keyword evidence="3 5" id="KW-0808">Transferase</keyword>
<dbReference type="Gene3D" id="3.90.1150.10">
    <property type="entry name" value="Aspartate Aminotransferase, domain 1"/>
    <property type="match status" value="2"/>
</dbReference>
<dbReference type="PANTHER" id="PTHR42684:SF3">
    <property type="entry name" value="ADENOSYLMETHIONINE-8-AMINO-7-OXONONANOATE AMINOTRANSFERASE"/>
    <property type="match status" value="1"/>
</dbReference>
<dbReference type="InterPro" id="IPR049704">
    <property type="entry name" value="Aminotrans_3_PPA_site"/>
</dbReference>
<keyword evidence="2" id="KW-0032">Aminotransferase</keyword>
<dbReference type="InterPro" id="IPR004472">
    <property type="entry name" value="DTB_synth_BioD"/>
</dbReference>